<dbReference type="Proteomes" id="UP000815325">
    <property type="component" value="Unassembled WGS sequence"/>
</dbReference>
<name>A0ABQ7FTT5_DUNSA</name>
<gene>
    <name evidence="2" type="ORF">DUNSADRAFT_8137</name>
</gene>
<keyword evidence="3" id="KW-1185">Reference proteome</keyword>
<evidence type="ECO:0000256" key="1">
    <source>
        <dbReference type="SAM" id="MobiDB-lite"/>
    </source>
</evidence>
<reference evidence="2" key="1">
    <citation type="submission" date="2017-08" db="EMBL/GenBank/DDBJ databases">
        <authorList>
            <person name="Polle J.E."/>
            <person name="Barry K."/>
            <person name="Cushman J."/>
            <person name="Schmutz J."/>
            <person name="Tran D."/>
            <person name="Hathwaick L.T."/>
            <person name="Yim W.C."/>
            <person name="Jenkins J."/>
            <person name="Mckie-Krisberg Z.M."/>
            <person name="Prochnik S."/>
            <person name="Lindquist E."/>
            <person name="Dockter R.B."/>
            <person name="Adam C."/>
            <person name="Molina H."/>
            <person name="Bunkerborg J."/>
            <person name="Jin E."/>
            <person name="Buchheim M."/>
            <person name="Magnuson J."/>
        </authorList>
    </citation>
    <scope>NUCLEOTIDE SEQUENCE</scope>
    <source>
        <strain evidence="2">CCAP 19/18</strain>
    </source>
</reference>
<evidence type="ECO:0000313" key="3">
    <source>
        <dbReference type="Proteomes" id="UP000815325"/>
    </source>
</evidence>
<feature type="compositionally biased region" description="Gly residues" evidence="1">
    <location>
        <begin position="79"/>
        <end position="88"/>
    </location>
</feature>
<sequence length="94" mass="10449">GNSRQTLRPYVAFHASLRSAHQSFLTKLEESTRAMLRQTLESATSEFAVNMLASIPDVYPEEQSEYSHGEEEEVEANGGVRGADGEGGQVRRRH</sequence>
<feature type="region of interest" description="Disordered" evidence="1">
    <location>
        <begin position="60"/>
        <end position="94"/>
    </location>
</feature>
<dbReference type="EMBL" id="MU072393">
    <property type="protein sequence ID" value="KAF5825608.1"/>
    <property type="molecule type" value="Genomic_DNA"/>
</dbReference>
<evidence type="ECO:0000313" key="2">
    <source>
        <dbReference type="EMBL" id="KAF5825608.1"/>
    </source>
</evidence>
<accession>A0ABQ7FTT5</accession>
<feature type="non-terminal residue" evidence="2">
    <location>
        <position position="94"/>
    </location>
</feature>
<organism evidence="2 3">
    <name type="scientific">Dunaliella salina</name>
    <name type="common">Green alga</name>
    <name type="synonym">Protococcus salinus</name>
    <dbReference type="NCBI Taxonomy" id="3046"/>
    <lineage>
        <taxon>Eukaryota</taxon>
        <taxon>Viridiplantae</taxon>
        <taxon>Chlorophyta</taxon>
        <taxon>core chlorophytes</taxon>
        <taxon>Chlorophyceae</taxon>
        <taxon>CS clade</taxon>
        <taxon>Chlamydomonadales</taxon>
        <taxon>Dunaliellaceae</taxon>
        <taxon>Dunaliella</taxon>
    </lineage>
</organism>
<feature type="non-terminal residue" evidence="2">
    <location>
        <position position="1"/>
    </location>
</feature>
<proteinExistence type="predicted"/>
<protein>
    <submittedName>
        <fullName evidence="2">Uncharacterized protein</fullName>
    </submittedName>
</protein>
<feature type="compositionally biased region" description="Acidic residues" evidence="1">
    <location>
        <begin position="60"/>
        <end position="75"/>
    </location>
</feature>
<comment type="caution">
    <text evidence="2">The sequence shown here is derived from an EMBL/GenBank/DDBJ whole genome shotgun (WGS) entry which is preliminary data.</text>
</comment>